<name>A0A382YUN4_9ZZZZ</name>
<proteinExistence type="predicted"/>
<dbReference type="SUPFAM" id="SSF82185">
    <property type="entry name" value="Histone H3 K4-specific methyltransferase SET7/9 N-terminal domain"/>
    <property type="match status" value="1"/>
</dbReference>
<dbReference type="PANTHER" id="PTHR23084">
    <property type="entry name" value="PHOSPHATIDYLINOSITOL-4-PHOSPHATE 5-KINASE RELATED"/>
    <property type="match status" value="1"/>
</dbReference>
<dbReference type="Pfam" id="PF02493">
    <property type="entry name" value="MORN"/>
    <property type="match status" value="4"/>
</dbReference>
<dbReference type="EMBL" id="UINC01178403">
    <property type="protein sequence ID" value="SVD86535.1"/>
    <property type="molecule type" value="Genomic_DNA"/>
</dbReference>
<dbReference type="PANTHER" id="PTHR23084:SF263">
    <property type="entry name" value="MORN REPEAT-CONTAINING PROTEIN 1"/>
    <property type="match status" value="1"/>
</dbReference>
<keyword evidence="1" id="KW-0677">Repeat</keyword>
<feature type="non-terminal residue" evidence="2">
    <location>
        <position position="169"/>
    </location>
</feature>
<evidence type="ECO:0000256" key="1">
    <source>
        <dbReference type="ARBA" id="ARBA00022737"/>
    </source>
</evidence>
<dbReference type="Gene3D" id="2.20.110.10">
    <property type="entry name" value="Histone H3 K4-specific methyltransferase SET7/9 N-terminal domain"/>
    <property type="match status" value="2"/>
</dbReference>
<evidence type="ECO:0000313" key="2">
    <source>
        <dbReference type="EMBL" id="SVD86535.1"/>
    </source>
</evidence>
<dbReference type="SMART" id="SM00698">
    <property type="entry name" value="MORN"/>
    <property type="match status" value="4"/>
</dbReference>
<sequence length="169" mass="18815">MKQSITLIIIFLHLLTSHLFGLETGVLYQYVTSSGFVWRSIGSDKLQPKYKGEIKNGKPNGFGFQTYKNGDKYFGEHKNGLPNGQGRSTYPDGSMYLGEFKDGKFHGQGTFIWNDGYNHVGEFKDGTPNGQGTETLPNGQLVGEYKDGNPWNVKGYNKDGKIISKYVNG</sequence>
<protein>
    <submittedName>
        <fullName evidence="2">Uncharacterized protein</fullName>
    </submittedName>
</protein>
<dbReference type="AlphaFoldDB" id="A0A382YUN4"/>
<accession>A0A382YUN4</accession>
<organism evidence="2">
    <name type="scientific">marine metagenome</name>
    <dbReference type="NCBI Taxonomy" id="408172"/>
    <lineage>
        <taxon>unclassified sequences</taxon>
        <taxon>metagenomes</taxon>
        <taxon>ecological metagenomes</taxon>
    </lineage>
</organism>
<gene>
    <name evidence="2" type="ORF">METZ01_LOCUS439389</name>
</gene>
<dbReference type="InterPro" id="IPR003409">
    <property type="entry name" value="MORN"/>
</dbReference>
<reference evidence="2" key="1">
    <citation type="submission" date="2018-05" db="EMBL/GenBank/DDBJ databases">
        <authorList>
            <person name="Lanie J.A."/>
            <person name="Ng W.-L."/>
            <person name="Kazmierczak K.M."/>
            <person name="Andrzejewski T.M."/>
            <person name="Davidsen T.M."/>
            <person name="Wayne K.J."/>
            <person name="Tettelin H."/>
            <person name="Glass J.I."/>
            <person name="Rusch D."/>
            <person name="Podicherti R."/>
            <person name="Tsui H.-C.T."/>
            <person name="Winkler M.E."/>
        </authorList>
    </citation>
    <scope>NUCLEOTIDE SEQUENCE</scope>
</reference>